<name>A0ACC8X9E7_9FIRM</name>
<reference evidence="1" key="1">
    <citation type="submission" date="2016-08" db="EMBL/GenBank/DDBJ databases">
        <authorList>
            <person name="Ngugi D.K."/>
            <person name="Miyake S."/>
            <person name="Stingl U."/>
        </authorList>
    </citation>
    <scope>NUCLEOTIDE SEQUENCE</scope>
    <source>
        <strain evidence="1">SCG-B11WGA-EpuloA1</strain>
    </source>
</reference>
<dbReference type="Proteomes" id="UP000188605">
    <property type="component" value="Unassembled WGS sequence"/>
</dbReference>
<protein>
    <submittedName>
        <fullName evidence="1">Uncharacterized protein</fullName>
    </submittedName>
</protein>
<gene>
    <name evidence="1" type="ORF">AN396_09815</name>
</gene>
<evidence type="ECO:0000313" key="2">
    <source>
        <dbReference type="Proteomes" id="UP000188605"/>
    </source>
</evidence>
<sequence length="175" mass="20795">MNKVYTFTSKEIEHILKTKFRAVDLVDTSGVEKCSEKYSHRIDLTINDAEILDSFRTEKERVNNEEAKIEWINDCPTQPFPEHINVSLYFNENELIYNVISSRGCILPEYVAEEILIIFKGNDFTNWRGAELFPEFYLDKLEETLERWNTRLYDCLIKHGYTDDFLENYSSKRRA</sequence>
<proteinExistence type="predicted"/>
<evidence type="ECO:0000313" key="1">
    <source>
        <dbReference type="EMBL" id="ONI38772.1"/>
    </source>
</evidence>
<accession>A0ACC8X9E7</accession>
<comment type="caution">
    <text evidence="1">The sequence shown here is derived from an EMBL/GenBank/DDBJ whole genome shotgun (WGS) entry which is preliminary data.</text>
</comment>
<organism evidence="1 2">
    <name type="scientific">Candidatus Epulonipiscium fishelsonii</name>
    <dbReference type="NCBI Taxonomy" id="77094"/>
    <lineage>
        <taxon>Bacteria</taxon>
        <taxon>Bacillati</taxon>
        <taxon>Bacillota</taxon>
        <taxon>Clostridia</taxon>
        <taxon>Lachnospirales</taxon>
        <taxon>Lachnospiraceae</taxon>
        <taxon>Candidatus Epulonipiscium</taxon>
    </lineage>
</organism>
<keyword evidence="2" id="KW-1185">Reference proteome</keyword>
<dbReference type="EMBL" id="LJDB01000078">
    <property type="protein sequence ID" value="ONI38772.1"/>
    <property type="molecule type" value="Genomic_DNA"/>
</dbReference>